<dbReference type="EMBL" id="JBEDNZ010000006">
    <property type="protein sequence ID" value="KAL0841634.1"/>
    <property type="molecule type" value="Genomic_DNA"/>
</dbReference>
<reference evidence="7 8" key="1">
    <citation type="submission" date="2024-06" db="EMBL/GenBank/DDBJ databases">
        <title>A chromosome-level genome assembly of beet webworm, Loxostege sticticalis.</title>
        <authorList>
            <person name="Zhang Y."/>
        </authorList>
    </citation>
    <scope>NUCLEOTIDE SEQUENCE [LARGE SCALE GENOMIC DNA]</scope>
    <source>
        <strain evidence="7">AQ028</strain>
        <tissue evidence="7">Male pupae</tissue>
    </source>
</reference>
<feature type="region of interest" description="Disordered" evidence="4">
    <location>
        <begin position="209"/>
        <end position="268"/>
    </location>
</feature>
<evidence type="ECO:0000256" key="3">
    <source>
        <dbReference type="RuleBase" id="RU004019"/>
    </source>
</evidence>
<dbReference type="PROSITE" id="PS51433">
    <property type="entry name" value="PNT"/>
    <property type="match status" value="1"/>
</dbReference>
<protein>
    <recommendedName>
        <fullName evidence="9">ETS domain-containing protein</fullName>
    </recommendedName>
</protein>
<dbReference type="SMART" id="SM00413">
    <property type="entry name" value="ETS"/>
    <property type="match status" value="1"/>
</dbReference>
<dbReference type="InterPro" id="IPR003118">
    <property type="entry name" value="Pointed_dom"/>
</dbReference>
<dbReference type="InterPro" id="IPR046328">
    <property type="entry name" value="ETS_fam"/>
</dbReference>
<evidence type="ECO:0000256" key="1">
    <source>
        <dbReference type="ARBA" id="ARBA00005562"/>
    </source>
</evidence>
<organism evidence="7 8">
    <name type="scientific">Loxostege sticticalis</name>
    <name type="common">Beet webworm moth</name>
    <dbReference type="NCBI Taxonomy" id="481309"/>
    <lineage>
        <taxon>Eukaryota</taxon>
        <taxon>Metazoa</taxon>
        <taxon>Ecdysozoa</taxon>
        <taxon>Arthropoda</taxon>
        <taxon>Hexapoda</taxon>
        <taxon>Insecta</taxon>
        <taxon>Pterygota</taxon>
        <taxon>Neoptera</taxon>
        <taxon>Endopterygota</taxon>
        <taxon>Lepidoptera</taxon>
        <taxon>Glossata</taxon>
        <taxon>Ditrysia</taxon>
        <taxon>Pyraloidea</taxon>
        <taxon>Crambidae</taxon>
        <taxon>Pyraustinae</taxon>
        <taxon>Loxostege</taxon>
    </lineage>
</organism>
<dbReference type="SUPFAM" id="SSF47769">
    <property type="entry name" value="SAM/Pointed domain"/>
    <property type="match status" value="1"/>
</dbReference>
<gene>
    <name evidence="7" type="ORF">ABMA28_015289</name>
</gene>
<keyword evidence="3" id="KW-0539">Nucleus</keyword>
<evidence type="ECO:0000259" key="6">
    <source>
        <dbReference type="PROSITE" id="PS51433"/>
    </source>
</evidence>
<dbReference type="PANTHER" id="PTHR11849">
    <property type="entry name" value="ETS"/>
    <property type="match status" value="1"/>
</dbReference>
<feature type="compositionally biased region" description="Basic residues" evidence="4">
    <location>
        <begin position="251"/>
        <end position="268"/>
    </location>
</feature>
<dbReference type="InterPro" id="IPR013761">
    <property type="entry name" value="SAM/pointed_sf"/>
</dbReference>
<dbReference type="AlphaFoldDB" id="A0ABD0TEW8"/>
<dbReference type="PROSITE" id="PS50061">
    <property type="entry name" value="ETS_DOMAIN_3"/>
    <property type="match status" value="1"/>
</dbReference>
<dbReference type="Gene3D" id="1.10.10.10">
    <property type="entry name" value="Winged helix-like DNA-binding domain superfamily/Winged helix DNA-binding domain"/>
    <property type="match status" value="1"/>
</dbReference>
<comment type="caution">
    <text evidence="7">The sequence shown here is derived from an EMBL/GenBank/DDBJ whole genome shotgun (WGS) entry which is preliminary data.</text>
</comment>
<evidence type="ECO:0000313" key="8">
    <source>
        <dbReference type="Proteomes" id="UP001549921"/>
    </source>
</evidence>
<name>A0ABD0TEW8_LOXSC</name>
<feature type="domain" description="PNT" evidence="6">
    <location>
        <begin position="63"/>
        <end position="159"/>
    </location>
</feature>
<dbReference type="Pfam" id="PF00178">
    <property type="entry name" value="Ets"/>
    <property type="match status" value="1"/>
</dbReference>
<dbReference type="PRINTS" id="PR00454">
    <property type="entry name" value="ETSDOMAIN"/>
</dbReference>
<sequence length="382" mass="44700">MIDYARPYDQNMCEIYMGGPTTSAPARLDDFQVFKKGTGYIYGNYYNAYPDYHEPEIDTAVYHNLVNSREYRREEWKLKVVDEWNDDDTVSWIIDTAQCMGFSEYDVPFHNFKVDGSELKLMRREEVLQRMVAHHVDPMVSRRLAEVVYEKLQCRLSEEMYRERDSSVFRYVESDQYQHPDTVQTVLDLDSLDHKHRLYGSDYRPNDSSLMQGLCDSSDDTEEVFRSSPRASSEYYGSDGSKSGDEDDKRKSFKRPPGRPKGSGRKICKRPRSVSVPEFLRNLLLDTRYNPTIIKWEDRELKKFRFVKPDEVAKLWGKLKQNDNMTFEKFSRAMRYHYRQSVLVSVPTARLVYQFGPKGPDITTSSSSSVKVKSEDVAVNYS</sequence>
<dbReference type="PANTHER" id="PTHR11849:SF190">
    <property type="entry name" value="ETS-DOMAIN PROTEIN"/>
    <property type="match status" value="1"/>
</dbReference>
<dbReference type="SUPFAM" id="SSF46785">
    <property type="entry name" value="Winged helix' DNA-binding domain"/>
    <property type="match status" value="1"/>
</dbReference>
<dbReference type="Gene3D" id="1.10.150.50">
    <property type="entry name" value="Transcription Factor, Ets-1"/>
    <property type="match status" value="1"/>
</dbReference>
<dbReference type="GO" id="GO:0003677">
    <property type="term" value="F:DNA binding"/>
    <property type="evidence" value="ECO:0007669"/>
    <property type="project" value="UniProtKB-KW"/>
</dbReference>
<feature type="domain" description="ETS" evidence="5">
    <location>
        <begin position="274"/>
        <end position="356"/>
    </location>
</feature>
<evidence type="ECO:0000256" key="2">
    <source>
        <dbReference type="ARBA" id="ARBA00023125"/>
    </source>
</evidence>
<dbReference type="Proteomes" id="UP001549921">
    <property type="component" value="Unassembled WGS sequence"/>
</dbReference>
<dbReference type="GO" id="GO:0005634">
    <property type="term" value="C:nucleus"/>
    <property type="evidence" value="ECO:0007669"/>
    <property type="project" value="UniProtKB-SubCell"/>
</dbReference>
<evidence type="ECO:0008006" key="9">
    <source>
        <dbReference type="Google" id="ProtNLM"/>
    </source>
</evidence>
<feature type="compositionally biased region" description="Low complexity" evidence="4">
    <location>
        <begin position="232"/>
        <end position="241"/>
    </location>
</feature>
<comment type="similarity">
    <text evidence="1 3">Belongs to the ETS family.</text>
</comment>
<proteinExistence type="inferred from homology"/>
<dbReference type="InterPro" id="IPR036390">
    <property type="entry name" value="WH_DNA-bd_sf"/>
</dbReference>
<comment type="subcellular location">
    <subcellularLocation>
        <location evidence="3">Nucleus</location>
    </subcellularLocation>
</comment>
<dbReference type="InterPro" id="IPR036388">
    <property type="entry name" value="WH-like_DNA-bd_sf"/>
</dbReference>
<evidence type="ECO:0000256" key="4">
    <source>
        <dbReference type="SAM" id="MobiDB-lite"/>
    </source>
</evidence>
<accession>A0ABD0TEW8</accession>
<evidence type="ECO:0000259" key="5">
    <source>
        <dbReference type="PROSITE" id="PS50061"/>
    </source>
</evidence>
<dbReference type="InterPro" id="IPR000418">
    <property type="entry name" value="Ets_dom"/>
</dbReference>
<evidence type="ECO:0000313" key="7">
    <source>
        <dbReference type="EMBL" id="KAL0841634.1"/>
    </source>
</evidence>
<keyword evidence="2 3" id="KW-0238">DNA-binding</keyword>